<feature type="transmembrane region" description="Helical" evidence="6">
    <location>
        <begin position="502"/>
        <end position="517"/>
    </location>
</feature>
<protein>
    <recommendedName>
        <fullName evidence="2">glucuronosyltransferase</fullName>
        <ecNumber evidence="2">2.4.1.17</ecNumber>
    </recommendedName>
</protein>
<dbReference type="Proteomes" id="UP000030764">
    <property type="component" value="Unassembled WGS sequence"/>
</dbReference>
<dbReference type="FunFam" id="3.40.50.2000:FF:000021">
    <property type="entry name" value="UDP-glucuronosyltransferase"/>
    <property type="match status" value="1"/>
</dbReference>
<organism evidence="8">
    <name type="scientific">Trichuris suis</name>
    <name type="common">pig whipworm</name>
    <dbReference type="NCBI Taxonomy" id="68888"/>
    <lineage>
        <taxon>Eukaryota</taxon>
        <taxon>Metazoa</taxon>
        <taxon>Ecdysozoa</taxon>
        <taxon>Nematoda</taxon>
        <taxon>Enoplea</taxon>
        <taxon>Dorylaimia</taxon>
        <taxon>Trichinellida</taxon>
        <taxon>Trichuridae</taxon>
        <taxon>Trichuris</taxon>
    </lineage>
</organism>
<keyword evidence="3" id="KW-0328">Glycosyltransferase</keyword>
<evidence type="ECO:0000256" key="3">
    <source>
        <dbReference type="ARBA" id="ARBA00022676"/>
    </source>
</evidence>
<keyword evidence="6" id="KW-0472">Membrane</keyword>
<evidence type="ECO:0000313" key="7">
    <source>
        <dbReference type="EMBL" id="KFD52016.1"/>
    </source>
</evidence>
<dbReference type="InterPro" id="IPR002213">
    <property type="entry name" value="UDP_glucos_trans"/>
</dbReference>
<evidence type="ECO:0000256" key="6">
    <source>
        <dbReference type="SAM" id="Phobius"/>
    </source>
</evidence>
<dbReference type="EMBL" id="KL367482">
    <property type="protein sequence ID" value="KFD71367.1"/>
    <property type="molecule type" value="Genomic_DNA"/>
</dbReference>
<dbReference type="InterPro" id="IPR050271">
    <property type="entry name" value="UDP-glycosyltransferase"/>
</dbReference>
<evidence type="ECO:0000313" key="9">
    <source>
        <dbReference type="Proteomes" id="UP000030764"/>
    </source>
</evidence>
<name>A0A085NPH1_9BILA</name>
<reference evidence="8 9" key="1">
    <citation type="journal article" date="2014" name="Nat. Genet.">
        <title>Genome and transcriptome of the porcine whipworm Trichuris suis.</title>
        <authorList>
            <person name="Jex A.R."/>
            <person name="Nejsum P."/>
            <person name="Schwarz E.M."/>
            <person name="Hu L."/>
            <person name="Young N.D."/>
            <person name="Hall R.S."/>
            <person name="Korhonen P.K."/>
            <person name="Liao S."/>
            <person name="Thamsborg S."/>
            <person name="Xia J."/>
            <person name="Xu P."/>
            <person name="Wang S."/>
            <person name="Scheerlinck J.P."/>
            <person name="Hofmann A."/>
            <person name="Sternberg P.W."/>
            <person name="Wang J."/>
            <person name="Gasser R.B."/>
        </authorList>
    </citation>
    <scope>NUCLEOTIDE SEQUENCE [LARGE SCALE GENOMIC DNA]</scope>
    <source>
        <strain evidence="8">DCEP-RM93F</strain>
        <strain evidence="7">DCEP-RM93M</strain>
    </source>
</reference>
<dbReference type="Proteomes" id="UP000030758">
    <property type="component" value="Unassembled WGS sequence"/>
</dbReference>
<dbReference type="PANTHER" id="PTHR48043">
    <property type="entry name" value="EG:EG0003.4 PROTEIN-RELATED"/>
    <property type="match status" value="1"/>
</dbReference>
<evidence type="ECO:0000256" key="2">
    <source>
        <dbReference type="ARBA" id="ARBA00012544"/>
    </source>
</evidence>
<dbReference type="PANTHER" id="PTHR48043:SF119">
    <property type="entry name" value="UDP-GLUCURONOSYLTRANSFERASE"/>
    <property type="match status" value="1"/>
</dbReference>
<dbReference type="GO" id="GO:0015020">
    <property type="term" value="F:glucuronosyltransferase activity"/>
    <property type="evidence" value="ECO:0007669"/>
    <property type="project" value="UniProtKB-EC"/>
</dbReference>
<dbReference type="SUPFAM" id="SSF53756">
    <property type="entry name" value="UDP-Glycosyltransferase/glycogen phosphorylase"/>
    <property type="match status" value="1"/>
</dbReference>
<evidence type="ECO:0000256" key="4">
    <source>
        <dbReference type="ARBA" id="ARBA00022679"/>
    </source>
</evidence>
<comment type="similarity">
    <text evidence="1">Belongs to the UDP-glycosyltransferase family.</text>
</comment>
<keyword evidence="9" id="KW-1185">Reference proteome</keyword>
<dbReference type="EMBL" id="KL363233">
    <property type="protein sequence ID" value="KFD52016.1"/>
    <property type="molecule type" value="Genomic_DNA"/>
</dbReference>
<dbReference type="CDD" id="cd03784">
    <property type="entry name" value="GT1_Gtf-like"/>
    <property type="match status" value="1"/>
</dbReference>
<dbReference type="AlphaFoldDB" id="A0A085NPH1"/>
<dbReference type="EC" id="2.4.1.17" evidence="2"/>
<keyword evidence="6" id="KW-0812">Transmembrane</keyword>
<accession>A0A085NPH1</accession>
<keyword evidence="6" id="KW-1133">Transmembrane helix</keyword>
<evidence type="ECO:0000256" key="5">
    <source>
        <dbReference type="ARBA" id="ARBA00047475"/>
    </source>
</evidence>
<proteinExistence type="inferred from homology"/>
<dbReference type="Pfam" id="PF00201">
    <property type="entry name" value="UDPGT"/>
    <property type="match status" value="1"/>
</dbReference>
<sequence>MEVGFECYVSVLFSCALSFTYAGRILFVPAHNVISHTKSMQPLAKALMESGHVVTILQIADKEHPLHDAQCTEQVWMSVERVTGTDWNNAGLWSSRSNGPAFFTTMCKMTAKICSQLIRPAPNKHGVMNDQLATINSMYAAFANLTATAWDLVIVDSIFAPCGIYVALQGHFVDYSTTIMYYKSAVAKRITSPLSVRPGTQMASFESKRFLHRLLNTCNSFIWLPFLTYIDVFTPLWSEGRLFGAVIDPFSFYRNSAFTFVTVPPSLNFAQPTSNEVIVVDHPCQKENSSRLPDNYRQFIEQPNSKGTILVAFGHAFEAKSIPEQVRQAMLGAFLRLSDYRIIWQPAEQTDELNASHIWPNKWVPQSDILAHPKTVAFVTHMGYKSFREGLCAQVPLVAMPIFAEQYFNTAVALQKGIGVFVNKMNISSEGMYRALHRVLNDRTIKQRMTRFSSQVNDQFVDPVDLATFWINFLLRRKNVVTKFLRQKGEDLNNIAMDNSDVLLFFASIVGILFVLIERSD</sequence>
<gene>
    <name evidence="7" type="ORF">M513_07148</name>
    <name evidence="8" type="ORF">M514_07148</name>
</gene>
<keyword evidence="4" id="KW-0808">Transferase</keyword>
<feature type="non-terminal residue" evidence="8">
    <location>
        <position position="521"/>
    </location>
</feature>
<dbReference type="Gene3D" id="3.40.50.2000">
    <property type="entry name" value="Glycogen Phosphorylase B"/>
    <property type="match status" value="1"/>
</dbReference>
<comment type="catalytic activity">
    <reaction evidence="5">
        <text>glucuronate acceptor + UDP-alpha-D-glucuronate = acceptor beta-D-glucuronoside + UDP + H(+)</text>
        <dbReference type="Rhea" id="RHEA:21032"/>
        <dbReference type="ChEBI" id="CHEBI:15378"/>
        <dbReference type="ChEBI" id="CHEBI:58052"/>
        <dbReference type="ChEBI" id="CHEBI:58223"/>
        <dbReference type="ChEBI" id="CHEBI:132367"/>
        <dbReference type="ChEBI" id="CHEBI:132368"/>
        <dbReference type="EC" id="2.4.1.17"/>
    </reaction>
</comment>
<evidence type="ECO:0000256" key="1">
    <source>
        <dbReference type="ARBA" id="ARBA00009995"/>
    </source>
</evidence>
<evidence type="ECO:0000313" key="8">
    <source>
        <dbReference type="EMBL" id="KFD71367.1"/>
    </source>
</evidence>